<dbReference type="EMBL" id="UINC01161885">
    <property type="protein sequence ID" value="SVD61329.1"/>
    <property type="molecule type" value="Genomic_DNA"/>
</dbReference>
<keyword evidence="2" id="KW-0813">Transport</keyword>
<evidence type="ECO:0000256" key="2">
    <source>
        <dbReference type="ARBA" id="ARBA00022448"/>
    </source>
</evidence>
<organism evidence="5">
    <name type="scientific">marine metagenome</name>
    <dbReference type="NCBI Taxonomy" id="408172"/>
    <lineage>
        <taxon>unclassified sequences</taxon>
        <taxon>metagenomes</taxon>
        <taxon>ecological metagenomes</taxon>
    </lineage>
</organism>
<proteinExistence type="predicted"/>
<name>A0A382WRR2_9ZZZZ</name>
<protein>
    <recommendedName>
        <fullName evidence="4">ABC transporter type 1 GsiC-like N-terminal domain-containing protein</fullName>
    </recommendedName>
</protein>
<dbReference type="Pfam" id="PF19300">
    <property type="entry name" value="BPD_transp_1_N"/>
    <property type="match status" value="1"/>
</dbReference>
<keyword evidence="3" id="KW-0472">Membrane</keyword>
<evidence type="ECO:0000259" key="4">
    <source>
        <dbReference type="Pfam" id="PF19300"/>
    </source>
</evidence>
<evidence type="ECO:0000256" key="1">
    <source>
        <dbReference type="ARBA" id="ARBA00004651"/>
    </source>
</evidence>
<keyword evidence="3" id="KW-1003">Cell membrane</keyword>
<sequence>MTAYIIKRLFISIPVLFGILLVTFVLARLIPGDPCKAMLGEKATVEVCEKFDKRFGLDKPISTQFFLYSKRVIVGDFGNSIRFSRPVTQILVERFPVTIELALGGLV</sequence>
<reference evidence="5" key="1">
    <citation type="submission" date="2018-05" db="EMBL/GenBank/DDBJ databases">
        <authorList>
            <person name="Lanie J.A."/>
            <person name="Ng W.-L."/>
            <person name="Kazmierczak K.M."/>
            <person name="Andrzejewski T.M."/>
            <person name="Davidsen T.M."/>
            <person name="Wayne K.J."/>
            <person name="Tettelin H."/>
            <person name="Glass J.I."/>
            <person name="Rusch D."/>
            <person name="Podicherti R."/>
            <person name="Tsui H.-C.T."/>
            <person name="Winkler M.E."/>
        </authorList>
    </citation>
    <scope>NUCLEOTIDE SEQUENCE</scope>
</reference>
<evidence type="ECO:0000313" key="5">
    <source>
        <dbReference type="EMBL" id="SVD61329.1"/>
    </source>
</evidence>
<gene>
    <name evidence="5" type="ORF">METZ01_LOCUS414183</name>
</gene>
<dbReference type="PANTHER" id="PTHR43163">
    <property type="entry name" value="DIPEPTIDE TRANSPORT SYSTEM PERMEASE PROTEIN DPPB-RELATED"/>
    <property type="match status" value="1"/>
</dbReference>
<comment type="subcellular location">
    <subcellularLocation>
        <location evidence="1">Cell membrane</location>
        <topology evidence="1">Multi-pass membrane protein</topology>
    </subcellularLocation>
</comment>
<feature type="domain" description="ABC transporter type 1 GsiC-like N-terminal" evidence="4">
    <location>
        <begin position="1"/>
        <end position="102"/>
    </location>
</feature>
<evidence type="ECO:0000256" key="3">
    <source>
        <dbReference type="ARBA" id="ARBA00022475"/>
    </source>
</evidence>
<feature type="non-terminal residue" evidence="5">
    <location>
        <position position="107"/>
    </location>
</feature>
<accession>A0A382WRR2</accession>
<dbReference type="GO" id="GO:0005886">
    <property type="term" value="C:plasma membrane"/>
    <property type="evidence" value="ECO:0007669"/>
    <property type="project" value="UniProtKB-SubCell"/>
</dbReference>
<dbReference type="InterPro" id="IPR045621">
    <property type="entry name" value="BPD_transp_1_N"/>
</dbReference>
<dbReference type="AlphaFoldDB" id="A0A382WRR2"/>
<dbReference type="PANTHER" id="PTHR43163:SF6">
    <property type="entry name" value="DIPEPTIDE TRANSPORT SYSTEM PERMEASE PROTEIN DPPB-RELATED"/>
    <property type="match status" value="1"/>
</dbReference>